<dbReference type="InterPro" id="IPR037124">
    <property type="entry name" value="Chaperonin_GroES_sf"/>
</dbReference>
<proteinExistence type="predicted"/>
<reference evidence="3" key="1">
    <citation type="submission" date="2016-03" db="EMBL/GenBank/DDBJ databases">
        <title>Novel chaperonins are prevalent in the virioplankton and link to viral biology and ecology.</title>
        <authorList>
            <person name="Marine R.L."/>
            <person name="Nasko D.J."/>
            <person name="Polson S.W."/>
            <person name="Wommack K.E."/>
        </authorList>
    </citation>
    <scope>NUCLEOTIDE SEQUENCE</scope>
</reference>
<dbReference type="Gene3D" id="2.30.33.40">
    <property type="entry name" value="GroES chaperonin"/>
    <property type="match status" value="1"/>
</dbReference>
<feature type="coiled-coil region" evidence="2">
    <location>
        <begin position="1"/>
        <end position="28"/>
    </location>
</feature>
<dbReference type="InterPro" id="IPR011032">
    <property type="entry name" value="GroES-like_sf"/>
</dbReference>
<dbReference type="GO" id="GO:0005524">
    <property type="term" value="F:ATP binding"/>
    <property type="evidence" value="ECO:0007669"/>
    <property type="project" value="InterPro"/>
</dbReference>
<sequence>MEEMTALQKKWQEEFAEEERQKAAELEKALTPEKLTENIRDMIPVPTGWRIVVLPFRPAKKTKGGILLAEQVVEKQNVATVCGYVLSVGPLAYADTEKFPDGPWCKEGDWVIFARYAGARINIEGGEIRILNDDEVLALVRDPEDIVHMV</sequence>
<accession>A0A221S4H2</accession>
<gene>
    <name evidence="3" type="primary">groES</name>
</gene>
<dbReference type="InterPro" id="IPR020818">
    <property type="entry name" value="Chaperonin_GroES"/>
</dbReference>
<evidence type="ECO:0000313" key="3">
    <source>
        <dbReference type="EMBL" id="ASN63713.1"/>
    </source>
</evidence>
<keyword evidence="2" id="KW-0175">Coiled coil</keyword>
<evidence type="ECO:0000256" key="2">
    <source>
        <dbReference type="SAM" id="Coils"/>
    </source>
</evidence>
<dbReference type="SMART" id="SM00883">
    <property type="entry name" value="Cpn10"/>
    <property type="match status" value="1"/>
</dbReference>
<name>A0A221S4H2_9VIRU</name>
<evidence type="ECO:0000256" key="1">
    <source>
        <dbReference type="ARBA" id="ARBA00023186"/>
    </source>
</evidence>
<keyword evidence="1" id="KW-0143">Chaperone</keyword>
<dbReference type="Pfam" id="PF00166">
    <property type="entry name" value="Cpn10"/>
    <property type="match status" value="1"/>
</dbReference>
<dbReference type="GO" id="GO:0044183">
    <property type="term" value="F:protein folding chaperone"/>
    <property type="evidence" value="ECO:0007669"/>
    <property type="project" value="InterPro"/>
</dbReference>
<dbReference type="EMBL" id="KU971119">
    <property type="protein sequence ID" value="ASN63713.1"/>
    <property type="molecule type" value="Genomic_DNA"/>
</dbReference>
<organism evidence="3">
    <name type="scientific">uncultured virus</name>
    <dbReference type="NCBI Taxonomy" id="340016"/>
    <lineage>
        <taxon>Viruses</taxon>
        <taxon>environmental samples</taxon>
    </lineage>
</organism>
<protein>
    <submittedName>
        <fullName evidence="3">Co-chaperonin GroES</fullName>
    </submittedName>
</protein>
<dbReference type="CDD" id="cd00320">
    <property type="entry name" value="cpn10"/>
    <property type="match status" value="1"/>
</dbReference>
<dbReference type="SUPFAM" id="SSF50129">
    <property type="entry name" value="GroES-like"/>
    <property type="match status" value="1"/>
</dbReference>